<gene>
    <name evidence="2" type="ORF">PR048_006362</name>
</gene>
<feature type="region of interest" description="Disordered" evidence="1">
    <location>
        <begin position="518"/>
        <end position="539"/>
    </location>
</feature>
<protein>
    <submittedName>
        <fullName evidence="2">Uncharacterized protein</fullName>
    </submittedName>
</protein>
<name>A0ABQ9IAS1_9NEOP</name>
<feature type="compositionally biased region" description="Basic and acidic residues" evidence="1">
    <location>
        <begin position="518"/>
        <end position="532"/>
    </location>
</feature>
<sequence>MNTKAGETRDSHIAVTKRILARRALSCGYRVYVYYDVRCLRVSACLLVPKKKCSLLLMARCLFCNSVQSTIGCSRQGRGGVVVSLPLGEPGSIPGEVIPGFSHLRIVPVCFLGDLPLPRSFVPALLHTHLAPPSSALKTSLLRAVQIPPLHFTKCTQDKEILILAEGLSGHQHIANPTNPITLRLPPFISARGYFQSCAVPRRIHPGDVAIPNIRLPGRLLKHSCLEQPLGPALPHRLPGWYNLLLTLHFLFRDPGSIPGRVTPDFRMWESCRTMPLVGGSSRGSPLSPAISQGKREIPEKTRRPAASSGTIPTCENPGAIPPEIEPGSPRLRRNGVAVLSIWVYPFDELERAWWLIGYCALRNVPHRLGYWLTSELSSADWRTVFFPACCWLKAVHDKVCTFEINLRKKHPSSIARPIAAFSTSEHHSPAFPHPLRLQPPPPPQFPMSLHPRTRLFDLVFRSMDWKASQQGSHLTAGIVNGFRTSTALIVTRRGSQRWNVVPAIVEQTMMMEASIEQRRNERAAETGDPRENPPTNGIVRHDFHIRKCVCSSHAVAHLIHPRDAVVGVQTSSREDRGSEPGPVILISAVHRFMNVGVVPYYRPWLIPRGLQNLRHYFTSG</sequence>
<evidence type="ECO:0000313" key="3">
    <source>
        <dbReference type="Proteomes" id="UP001159363"/>
    </source>
</evidence>
<organism evidence="2 3">
    <name type="scientific">Dryococelus australis</name>
    <dbReference type="NCBI Taxonomy" id="614101"/>
    <lineage>
        <taxon>Eukaryota</taxon>
        <taxon>Metazoa</taxon>
        <taxon>Ecdysozoa</taxon>
        <taxon>Arthropoda</taxon>
        <taxon>Hexapoda</taxon>
        <taxon>Insecta</taxon>
        <taxon>Pterygota</taxon>
        <taxon>Neoptera</taxon>
        <taxon>Polyneoptera</taxon>
        <taxon>Phasmatodea</taxon>
        <taxon>Verophasmatodea</taxon>
        <taxon>Anareolatae</taxon>
        <taxon>Phasmatidae</taxon>
        <taxon>Eurycanthinae</taxon>
        <taxon>Dryococelus</taxon>
    </lineage>
</organism>
<comment type="caution">
    <text evidence="2">The sequence shown here is derived from an EMBL/GenBank/DDBJ whole genome shotgun (WGS) entry which is preliminary data.</text>
</comment>
<proteinExistence type="predicted"/>
<evidence type="ECO:0000313" key="2">
    <source>
        <dbReference type="EMBL" id="KAJ8893762.1"/>
    </source>
</evidence>
<evidence type="ECO:0000256" key="1">
    <source>
        <dbReference type="SAM" id="MobiDB-lite"/>
    </source>
</evidence>
<keyword evidence="3" id="KW-1185">Reference proteome</keyword>
<feature type="region of interest" description="Disordered" evidence="1">
    <location>
        <begin position="279"/>
        <end position="327"/>
    </location>
</feature>
<accession>A0ABQ9IAS1</accession>
<feature type="compositionally biased region" description="Basic and acidic residues" evidence="1">
    <location>
        <begin position="294"/>
        <end position="303"/>
    </location>
</feature>
<reference evidence="2 3" key="1">
    <citation type="submission" date="2023-02" db="EMBL/GenBank/DDBJ databases">
        <title>LHISI_Scaffold_Assembly.</title>
        <authorList>
            <person name="Stuart O.P."/>
            <person name="Cleave R."/>
            <person name="Magrath M.J.L."/>
            <person name="Mikheyev A.S."/>
        </authorList>
    </citation>
    <scope>NUCLEOTIDE SEQUENCE [LARGE SCALE GENOMIC DNA]</scope>
    <source>
        <strain evidence="2">Daus_M_001</strain>
        <tissue evidence="2">Leg muscle</tissue>
    </source>
</reference>
<dbReference type="Proteomes" id="UP001159363">
    <property type="component" value="Chromosome 2"/>
</dbReference>
<dbReference type="EMBL" id="JARBHB010000002">
    <property type="protein sequence ID" value="KAJ8893762.1"/>
    <property type="molecule type" value="Genomic_DNA"/>
</dbReference>